<comment type="caution">
    <text evidence="1">The sequence shown here is derived from an EMBL/GenBank/DDBJ whole genome shotgun (WGS) entry which is preliminary data.</text>
</comment>
<keyword evidence="2" id="KW-1185">Reference proteome</keyword>
<proteinExistence type="predicted"/>
<gene>
    <name evidence="1" type="ORF">PR048_016788</name>
</gene>
<organism evidence="1 2">
    <name type="scientific">Dryococelus australis</name>
    <dbReference type="NCBI Taxonomy" id="614101"/>
    <lineage>
        <taxon>Eukaryota</taxon>
        <taxon>Metazoa</taxon>
        <taxon>Ecdysozoa</taxon>
        <taxon>Arthropoda</taxon>
        <taxon>Hexapoda</taxon>
        <taxon>Insecta</taxon>
        <taxon>Pterygota</taxon>
        <taxon>Neoptera</taxon>
        <taxon>Polyneoptera</taxon>
        <taxon>Phasmatodea</taxon>
        <taxon>Verophasmatodea</taxon>
        <taxon>Anareolatae</taxon>
        <taxon>Phasmatidae</taxon>
        <taxon>Eurycanthinae</taxon>
        <taxon>Dryococelus</taxon>
    </lineage>
</organism>
<evidence type="ECO:0000313" key="1">
    <source>
        <dbReference type="EMBL" id="KAJ8880321.1"/>
    </source>
</evidence>
<name>A0ABQ9H7N4_9NEOP</name>
<reference evidence="1 2" key="1">
    <citation type="submission" date="2023-02" db="EMBL/GenBank/DDBJ databases">
        <title>LHISI_Scaffold_Assembly.</title>
        <authorList>
            <person name="Stuart O.P."/>
            <person name="Cleave R."/>
            <person name="Magrath M.J.L."/>
            <person name="Mikheyev A.S."/>
        </authorList>
    </citation>
    <scope>NUCLEOTIDE SEQUENCE [LARGE SCALE GENOMIC DNA]</scope>
    <source>
        <strain evidence="1">Daus_M_001</strain>
        <tissue evidence="1">Leg muscle</tissue>
    </source>
</reference>
<evidence type="ECO:0000313" key="2">
    <source>
        <dbReference type="Proteomes" id="UP001159363"/>
    </source>
</evidence>
<dbReference type="Proteomes" id="UP001159363">
    <property type="component" value="Chromosome 5"/>
</dbReference>
<protein>
    <submittedName>
        <fullName evidence="1">Uncharacterized protein</fullName>
    </submittedName>
</protein>
<accession>A0ABQ9H7N4</accession>
<dbReference type="EMBL" id="JARBHB010000006">
    <property type="protein sequence ID" value="KAJ8880321.1"/>
    <property type="molecule type" value="Genomic_DNA"/>
</dbReference>
<sequence>MLTLHKDAGKGDKKDDHPFCPYIRAMKQNLDNFGQCNKDEERPEKNAERKDQEVHHHHCNVYCDHCHLRHEEGHCPHCEGLKNSGAHSPHSDEHRKCAVHCAHCCPHRGEHTNCDALCPHCSTRENFDIPCRRREVITSLHGVDCPVCHSTVKEQSYFVPIPLIHSALPVIRNINPYYQYNLGYLPPSQHTFSYNKLHLSQSVHHGLV</sequence>